<dbReference type="InterPro" id="IPR012336">
    <property type="entry name" value="Thioredoxin-like_fold"/>
</dbReference>
<evidence type="ECO:0000313" key="6">
    <source>
        <dbReference type="Proteomes" id="UP000192418"/>
    </source>
</evidence>
<keyword evidence="6" id="KW-1185">Reference proteome</keyword>
<gene>
    <name evidence="5" type="ORF">SAMN02746065_106190</name>
</gene>
<dbReference type="EMBL" id="FWXY01000006">
    <property type="protein sequence ID" value="SMC66217.1"/>
    <property type="molecule type" value="Genomic_DNA"/>
</dbReference>
<dbReference type="PROSITE" id="PS00194">
    <property type="entry name" value="THIOREDOXIN_1"/>
    <property type="match status" value="1"/>
</dbReference>
<feature type="signal peptide" evidence="3">
    <location>
        <begin position="1"/>
        <end position="22"/>
    </location>
</feature>
<accession>A0A1W2AZP9</accession>
<dbReference type="SUPFAM" id="SSF52833">
    <property type="entry name" value="Thioredoxin-like"/>
    <property type="match status" value="1"/>
</dbReference>
<dbReference type="AlphaFoldDB" id="A0A1W2AZP9"/>
<protein>
    <recommendedName>
        <fullName evidence="4">Thioredoxin domain-containing protein</fullName>
    </recommendedName>
</protein>
<proteinExistence type="predicted"/>
<feature type="domain" description="Thioredoxin" evidence="4">
    <location>
        <begin position="18"/>
        <end position="139"/>
    </location>
</feature>
<keyword evidence="2" id="KW-0676">Redox-active center</keyword>
<dbReference type="InterPro" id="IPR051099">
    <property type="entry name" value="AGR/TXD"/>
</dbReference>
<reference evidence="5 6" key="1">
    <citation type="submission" date="2017-04" db="EMBL/GenBank/DDBJ databases">
        <authorList>
            <person name="Afonso C.L."/>
            <person name="Miller P.J."/>
            <person name="Scott M.A."/>
            <person name="Spackman E."/>
            <person name="Goraichik I."/>
            <person name="Dimitrov K.M."/>
            <person name="Suarez D.L."/>
            <person name="Swayne D.E."/>
        </authorList>
    </citation>
    <scope>NUCLEOTIDE SEQUENCE [LARGE SCALE GENOMIC DNA]</scope>
    <source>
        <strain evidence="5 6">DSM 3385</strain>
    </source>
</reference>
<evidence type="ECO:0000256" key="2">
    <source>
        <dbReference type="ARBA" id="ARBA00023284"/>
    </source>
</evidence>
<dbReference type="PANTHER" id="PTHR15337:SF11">
    <property type="entry name" value="THIOREDOXIN DOMAIN-CONTAINING PROTEIN"/>
    <property type="match status" value="1"/>
</dbReference>
<name>A0A1W2AZP9_9BACT</name>
<evidence type="ECO:0000313" key="5">
    <source>
        <dbReference type="EMBL" id="SMC66217.1"/>
    </source>
</evidence>
<organism evidence="5 6">
    <name type="scientific">Desulfocicer vacuolatum DSM 3385</name>
    <dbReference type="NCBI Taxonomy" id="1121400"/>
    <lineage>
        <taxon>Bacteria</taxon>
        <taxon>Pseudomonadati</taxon>
        <taxon>Thermodesulfobacteriota</taxon>
        <taxon>Desulfobacteria</taxon>
        <taxon>Desulfobacterales</taxon>
        <taxon>Desulfobacteraceae</taxon>
        <taxon>Desulfocicer</taxon>
    </lineage>
</organism>
<dbReference type="InterPro" id="IPR013766">
    <property type="entry name" value="Thioredoxin_domain"/>
</dbReference>
<feature type="chain" id="PRO_5012303374" description="Thioredoxin domain-containing protein" evidence="3">
    <location>
        <begin position="23"/>
        <end position="154"/>
    </location>
</feature>
<dbReference type="InterPro" id="IPR017937">
    <property type="entry name" value="Thioredoxin_CS"/>
</dbReference>
<dbReference type="RefSeq" id="WP_084068216.1">
    <property type="nucleotide sequence ID" value="NZ_FWXY01000006.1"/>
</dbReference>
<dbReference type="Pfam" id="PF13098">
    <property type="entry name" value="Thioredoxin_2"/>
    <property type="match status" value="1"/>
</dbReference>
<dbReference type="PANTHER" id="PTHR15337">
    <property type="entry name" value="ANTERIOR GRADIENT PROTEIN-RELATED"/>
    <property type="match status" value="1"/>
</dbReference>
<dbReference type="InterPro" id="IPR036249">
    <property type="entry name" value="Thioredoxin-like_sf"/>
</dbReference>
<sequence>MKYKKRTITLILLACSLTFAWAATPEKTTRITWTTYEKGMAMAEKQNKKIFLYFHADWCTYCKKMELTTFKDKGIIDYLNKNYIAITVDSDREKKIASRFGVRGLPTTWFLKSDSGKLSSMPGYIDANRLLTILKFINTESYEKMSYQDFKATL</sequence>
<evidence type="ECO:0000259" key="4">
    <source>
        <dbReference type="PROSITE" id="PS51352"/>
    </source>
</evidence>
<evidence type="ECO:0000256" key="1">
    <source>
        <dbReference type="ARBA" id="ARBA00022729"/>
    </source>
</evidence>
<dbReference type="STRING" id="1121400.SAMN02746065_106190"/>
<keyword evidence="1 3" id="KW-0732">Signal</keyword>
<dbReference type="OrthoDB" id="9811036at2"/>
<dbReference type="Gene3D" id="3.40.30.10">
    <property type="entry name" value="Glutaredoxin"/>
    <property type="match status" value="1"/>
</dbReference>
<evidence type="ECO:0000256" key="3">
    <source>
        <dbReference type="SAM" id="SignalP"/>
    </source>
</evidence>
<dbReference type="PROSITE" id="PS51352">
    <property type="entry name" value="THIOREDOXIN_2"/>
    <property type="match status" value="1"/>
</dbReference>
<dbReference type="Proteomes" id="UP000192418">
    <property type="component" value="Unassembled WGS sequence"/>
</dbReference>